<evidence type="ECO:0000256" key="7">
    <source>
        <dbReference type="ARBA" id="ARBA00023242"/>
    </source>
</evidence>
<dbReference type="SUPFAM" id="SSF57667">
    <property type="entry name" value="beta-beta-alpha zinc fingers"/>
    <property type="match status" value="1"/>
</dbReference>
<evidence type="ECO:0000256" key="3">
    <source>
        <dbReference type="ARBA" id="ARBA00022723"/>
    </source>
</evidence>
<reference evidence="11 12" key="1">
    <citation type="submission" date="2016-09" db="EMBL/GenBank/DDBJ databases">
        <title>The draft genome of Dichanthelium oligosanthes: A C3 panicoid grass species.</title>
        <authorList>
            <person name="Studer A.J."/>
            <person name="Schnable J.C."/>
            <person name="Brutnell T.P."/>
        </authorList>
    </citation>
    <scope>NUCLEOTIDE SEQUENCE [LARGE SCALE GENOMIC DNA]</scope>
    <source>
        <strain evidence="12">cv. Kellogg 1175</strain>
        <tissue evidence="11">Leaf</tissue>
    </source>
</reference>
<evidence type="ECO:0000256" key="2">
    <source>
        <dbReference type="ARBA" id="ARBA00011738"/>
    </source>
</evidence>
<dbReference type="InterPro" id="IPR036236">
    <property type="entry name" value="Znf_C2H2_sf"/>
</dbReference>
<dbReference type="Pfam" id="PF05699">
    <property type="entry name" value="Dimer_Tnp_hAT"/>
    <property type="match status" value="1"/>
</dbReference>
<dbReference type="SMART" id="SM00614">
    <property type="entry name" value="ZnF_BED"/>
    <property type="match status" value="1"/>
</dbReference>
<keyword evidence="4 8" id="KW-0863">Zinc-finger</keyword>
<keyword evidence="5" id="KW-0862">Zinc</keyword>
<evidence type="ECO:0000313" key="12">
    <source>
        <dbReference type="Proteomes" id="UP000095767"/>
    </source>
</evidence>
<dbReference type="InterPro" id="IPR008906">
    <property type="entry name" value="HATC_C_dom"/>
</dbReference>
<dbReference type="Pfam" id="PF14372">
    <property type="entry name" value="hAT-like_RNase-H"/>
    <property type="match status" value="1"/>
</dbReference>
<feature type="compositionally biased region" description="Basic and acidic residues" evidence="9">
    <location>
        <begin position="775"/>
        <end position="786"/>
    </location>
</feature>
<comment type="subcellular location">
    <subcellularLocation>
        <location evidence="1">Nucleus</location>
    </subcellularLocation>
</comment>
<evidence type="ECO:0000259" key="10">
    <source>
        <dbReference type="PROSITE" id="PS50808"/>
    </source>
</evidence>
<dbReference type="AlphaFoldDB" id="A0A1E5WEI2"/>
<dbReference type="InterPro" id="IPR053031">
    <property type="entry name" value="Cuticle_assoc_protein"/>
</dbReference>
<feature type="region of interest" description="Disordered" evidence="9">
    <location>
        <begin position="1"/>
        <end position="27"/>
    </location>
</feature>
<keyword evidence="7" id="KW-0539">Nucleus</keyword>
<sequence length="827" mass="94298">MEDLAGNANDLVEQEESTGSIPSPLFTGTTLNKRLRSKVWDDFIPTFADGKVTRAECMHCHRVFGGTNGTSSLIRHLTSCIPATQKRPKIQEHTSLACMQKGKIAYGSDPKQKKLSFLPSSQKKCTRTEGTAPVQKELALPDIPMDTNRKNQDVDQNGSHEEPAALLQKNVALPDISTDNNRKNLSNEEIMLPEQMGVPSDMSQKHQEVDQDASHEELIKMLAMHGHLPRMVEQDGFRKLVAWLNPTIKMSSHDNVMVNTSNLFQKEKSKLKEELIALCSRVCLSVYMWHYDPVLPFLCLRVHYIDDEWEKQQKIIVFRAVDSSCDANELSHIILGAVEQWGLVGKVFCIILDDAFIDDLVASNVKASLLERNPLTANQSLFVVRYATHLLDQVIQVGLDELDKIMEKLSKCSKHTKSLTPSAVQYPNCRYAPSSEDWCTARKICSILDDLHKHMDFTLRYPTSAHFFDMAWDVKKDVHFKSSIYKNDDTFSKIQEKMQKKFKECWKVCFFHFCVPMVMDPECRLKRIKSRIWLSDLDKNVRDYIHDVHDTLTSLFHEYSDQVEDPDNTSRSKTSMGTVVDGDALVEYYLYHQYQYSERPMTELDQYLQAPHLTTSEPVGLKRTADKPSALRWKEPSALIWWKEHSLNYPTVARMACDILALPSIADWKIATRTATLAISESGSKQWVEELVCTQDWLTPADFSRVFIARTLLIRLLPLPEIIEPGCKDPRPNYQIIPHPMHTQSQFQFQFQFQLRFFPMQAELCRLQDCETESRERSGGRPEQQHGTRAPGGLGSAGGSLELHWQPWTVSVRAGTAGSSPKWSDGA</sequence>
<dbReference type="PANTHER" id="PTHR34396">
    <property type="entry name" value="OS03G0264950 PROTEIN-RELATED"/>
    <property type="match status" value="1"/>
</dbReference>
<evidence type="ECO:0000313" key="11">
    <source>
        <dbReference type="EMBL" id="OEL35796.1"/>
    </source>
</evidence>
<dbReference type="GO" id="GO:0006357">
    <property type="term" value="P:regulation of transcription by RNA polymerase II"/>
    <property type="evidence" value="ECO:0007669"/>
    <property type="project" value="TreeGrafter"/>
</dbReference>
<keyword evidence="3" id="KW-0479">Metal-binding</keyword>
<dbReference type="InterPro" id="IPR025525">
    <property type="entry name" value="hAT-like_transposase_RNase-H"/>
</dbReference>
<evidence type="ECO:0000256" key="4">
    <source>
        <dbReference type="ARBA" id="ARBA00022771"/>
    </source>
</evidence>
<dbReference type="PROSITE" id="PS50808">
    <property type="entry name" value="ZF_BED"/>
    <property type="match status" value="1"/>
</dbReference>
<dbReference type="GO" id="GO:0046983">
    <property type="term" value="F:protein dimerization activity"/>
    <property type="evidence" value="ECO:0007669"/>
    <property type="project" value="InterPro"/>
</dbReference>
<keyword evidence="6" id="KW-0238">DNA-binding</keyword>
<dbReference type="InterPro" id="IPR012337">
    <property type="entry name" value="RNaseH-like_sf"/>
</dbReference>
<dbReference type="GO" id="GO:1990837">
    <property type="term" value="F:sequence-specific double-stranded DNA binding"/>
    <property type="evidence" value="ECO:0007669"/>
    <property type="project" value="TreeGrafter"/>
</dbReference>
<dbReference type="EMBL" id="LWDX02010955">
    <property type="protein sequence ID" value="OEL35796.1"/>
    <property type="molecule type" value="Genomic_DNA"/>
</dbReference>
<evidence type="ECO:0000256" key="5">
    <source>
        <dbReference type="ARBA" id="ARBA00022833"/>
    </source>
</evidence>
<evidence type="ECO:0000256" key="9">
    <source>
        <dbReference type="SAM" id="MobiDB-lite"/>
    </source>
</evidence>
<keyword evidence="12" id="KW-1185">Reference proteome</keyword>
<dbReference type="GO" id="GO:0008270">
    <property type="term" value="F:zinc ion binding"/>
    <property type="evidence" value="ECO:0007669"/>
    <property type="project" value="UniProtKB-KW"/>
</dbReference>
<organism evidence="11 12">
    <name type="scientific">Dichanthelium oligosanthes</name>
    <dbReference type="NCBI Taxonomy" id="888268"/>
    <lineage>
        <taxon>Eukaryota</taxon>
        <taxon>Viridiplantae</taxon>
        <taxon>Streptophyta</taxon>
        <taxon>Embryophyta</taxon>
        <taxon>Tracheophyta</taxon>
        <taxon>Spermatophyta</taxon>
        <taxon>Magnoliopsida</taxon>
        <taxon>Liliopsida</taxon>
        <taxon>Poales</taxon>
        <taxon>Poaceae</taxon>
        <taxon>PACMAD clade</taxon>
        <taxon>Panicoideae</taxon>
        <taxon>Panicodae</taxon>
        <taxon>Paniceae</taxon>
        <taxon>Dichantheliinae</taxon>
        <taxon>Dichanthelium</taxon>
    </lineage>
</organism>
<comment type="subunit">
    <text evidence="2">Homodimer.</text>
</comment>
<feature type="domain" description="BED-type" evidence="10">
    <location>
        <begin position="34"/>
        <end position="94"/>
    </location>
</feature>
<proteinExistence type="predicted"/>
<feature type="region of interest" description="Disordered" evidence="9">
    <location>
        <begin position="775"/>
        <end position="801"/>
    </location>
</feature>
<evidence type="ECO:0000256" key="1">
    <source>
        <dbReference type="ARBA" id="ARBA00004123"/>
    </source>
</evidence>
<feature type="compositionally biased region" description="Polar residues" evidence="9">
    <location>
        <begin position="17"/>
        <end position="27"/>
    </location>
</feature>
<dbReference type="PANTHER" id="PTHR34396:SF32">
    <property type="entry name" value="OS09G0382120 PROTEIN"/>
    <property type="match status" value="1"/>
</dbReference>
<protein>
    <recommendedName>
        <fullName evidence="10">BED-type domain-containing protein</fullName>
    </recommendedName>
</protein>
<accession>A0A1E5WEI2</accession>
<dbReference type="GO" id="GO:0005634">
    <property type="term" value="C:nucleus"/>
    <property type="evidence" value="ECO:0007669"/>
    <property type="project" value="UniProtKB-SubCell"/>
</dbReference>
<dbReference type="Proteomes" id="UP000095767">
    <property type="component" value="Unassembled WGS sequence"/>
</dbReference>
<evidence type="ECO:0000256" key="8">
    <source>
        <dbReference type="PROSITE-ProRule" id="PRU00027"/>
    </source>
</evidence>
<name>A0A1E5WEI2_9POAL</name>
<gene>
    <name evidence="11" type="ORF">BAE44_0003187</name>
</gene>
<dbReference type="OrthoDB" id="1607513at2759"/>
<dbReference type="Pfam" id="PF02892">
    <property type="entry name" value="zf-BED"/>
    <property type="match status" value="1"/>
</dbReference>
<comment type="caution">
    <text evidence="11">The sequence shown here is derived from an EMBL/GenBank/DDBJ whole genome shotgun (WGS) entry which is preliminary data.</text>
</comment>
<evidence type="ECO:0000256" key="6">
    <source>
        <dbReference type="ARBA" id="ARBA00023125"/>
    </source>
</evidence>
<dbReference type="SUPFAM" id="SSF53098">
    <property type="entry name" value="Ribonuclease H-like"/>
    <property type="match status" value="1"/>
</dbReference>
<dbReference type="InterPro" id="IPR003656">
    <property type="entry name" value="Znf_BED"/>
</dbReference>